<evidence type="ECO:0000259" key="1">
    <source>
        <dbReference type="Pfam" id="PF02861"/>
    </source>
</evidence>
<dbReference type="AlphaFoldDB" id="A0A5M3XTZ9"/>
<reference evidence="2 3" key="1">
    <citation type="submission" date="2019-10" db="EMBL/GenBank/DDBJ databases">
        <title>Whole genome shotgun sequence of Acrocarpospora pleiomorpha NBRC 16267.</title>
        <authorList>
            <person name="Ichikawa N."/>
            <person name="Kimura A."/>
            <person name="Kitahashi Y."/>
            <person name="Komaki H."/>
            <person name="Oguchi A."/>
        </authorList>
    </citation>
    <scope>NUCLEOTIDE SEQUENCE [LARGE SCALE GENOMIC DNA]</scope>
    <source>
        <strain evidence="2 3">NBRC 16267</strain>
    </source>
</reference>
<feature type="domain" description="Clp R" evidence="1">
    <location>
        <begin position="6"/>
        <end position="32"/>
    </location>
</feature>
<evidence type="ECO:0000313" key="3">
    <source>
        <dbReference type="Proteomes" id="UP000377595"/>
    </source>
</evidence>
<dbReference type="InterPro" id="IPR036628">
    <property type="entry name" value="Clp_N_dom_sf"/>
</dbReference>
<evidence type="ECO:0000313" key="2">
    <source>
        <dbReference type="EMBL" id="GES24522.1"/>
    </source>
</evidence>
<organism evidence="2 3">
    <name type="scientific">Acrocarpospora pleiomorpha</name>
    <dbReference type="NCBI Taxonomy" id="90975"/>
    <lineage>
        <taxon>Bacteria</taxon>
        <taxon>Bacillati</taxon>
        <taxon>Actinomycetota</taxon>
        <taxon>Actinomycetes</taxon>
        <taxon>Streptosporangiales</taxon>
        <taxon>Streptosporangiaceae</taxon>
        <taxon>Acrocarpospora</taxon>
    </lineage>
</organism>
<gene>
    <name evidence="2" type="ORF">Aple_074210</name>
</gene>
<dbReference type="Proteomes" id="UP000377595">
    <property type="component" value="Unassembled WGS sequence"/>
</dbReference>
<accession>A0A5M3XTZ9</accession>
<comment type="caution">
    <text evidence="2">The sequence shown here is derived from an EMBL/GenBank/DDBJ whole genome shotgun (WGS) entry which is preliminary data.</text>
</comment>
<dbReference type="InterPro" id="IPR004176">
    <property type="entry name" value="Clp_R_N"/>
</dbReference>
<dbReference type="Gene3D" id="1.10.1780.10">
    <property type="entry name" value="Clp, N-terminal domain"/>
    <property type="match status" value="1"/>
</dbReference>
<proteinExistence type="predicted"/>
<name>A0A5M3XTZ9_9ACTN</name>
<sequence length="57" mass="6043">MVVLVKEEAQILSHNYIGTEHILLGLIRESEGKEPMAMGWSAGGCADHVAGAGPVRL</sequence>
<dbReference type="Pfam" id="PF02861">
    <property type="entry name" value="Clp_N"/>
    <property type="match status" value="1"/>
</dbReference>
<protein>
    <recommendedName>
        <fullName evidence="1">Clp R domain-containing protein</fullName>
    </recommendedName>
</protein>
<dbReference type="EMBL" id="BLAF01000053">
    <property type="protein sequence ID" value="GES24522.1"/>
    <property type="molecule type" value="Genomic_DNA"/>
</dbReference>
<keyword evidence="3" id="KW-1185">Reference proteome</keyword>